<keyword evidence="1" id="KW-0614">Plasmid</keyword>
<dbReference type="AlphaFoldDB" id="A0A1S6GKX6"/>
<evidence type="ECO:0000313" key="1">
    <source>
        <dbReference type="EMBL" id="AQS22493.1"/>
    </source>
</evidence>
<dbReference type="EMBL" id="KY349138">
    <property type="protein sequence ID" value="AQS22493.1"/>
    <property type="molecule type" value="Genomic_DNA"/>
</dbReference>
<protein>
    <submittedName>
        <fullName evidence="1">Uncharacterized protein</fullName>
    </submittedName>
</protein>
<dbReference type="RefSeq" id="WP_155909817.1">
    <property type="nucleotide sequence ID" value="NZ_MZMR01000015.1"/>
</dbReference>
<proteinExistence type="predicted"/>
<accession>A0A1S6GKX6</accession>
<sequence>MTAAKPQQTYLACVRLFDKPDSTGMFIDDTARVRYTNGRTYTGRRDVPLAALDALTGHDLDYWRELNIAANTVLRAITYLRLTGTIRRPITEFGELHDFVDANTGWPGGIDHLDQDQWIYVQWLVTDLLRFR</sequence>
<geneLocation type="plasmid" evidence="1">
    <name>pCBMA213_2</name>
</geneLocation>
<gene>
    <name evidence="1" type="ORF">pCBMA213_2_00129</name>
</gene>
<reference evidence="1" key="1">
    <citation type="submission" date="2016-12" db="EMBL/GenBank/DDBJ databases">
        <title>Complete plasmid sequence carrying type IV-like and type VII secretion systems from an atypical mycobacteria strain.</title>
        <authorList>
            <person name="Morgado S."/>
            <person name="Marin M."/>
            <person name="Fonseca E."/>
            <person name="Freitas F."/>
            <person name="Vicente A.C."/>
        </authorList>
    </citation>
    <scope>NUCLEOTIDE SEQUENCE</scope>
    <source>
        <strain evidence="1">CBMA 213</strain>
        <plasmid evidence="1">pCBMA213_2</plasmid>
    </source>
</reference>
<name>A0A1S6GKX6_9MYCO</name>
<organism evidence="1">
    <name type="scientific">Mycolicibacterium sp. CBMA 213</name>
    <dbReference type="NCBI Taxonomy" id="1968788"/>
    <lineage>
        <taxon>Bacteria</taxon>
        <taxon>Bacillati</taxon>
        <taxon>Actinomycetota</taxon>
        <taxon>Actinomycetes</taxon>
        <taxon>Mycobacteriales</taxon>
        <taxon>Mycobacteriaceae</taxon>
        <taxon>Mycolicibacterium</taxon>
    </lineage>
</organism>